<dbReference type="NCBIfam" id="NF009919">
    <property type="entry name" value="PRK13379.1"/>
    <property type="match status" value="1"/>
</dbReference>
<dbReference type="Pfam" id="PF07746">
    <property type="entry name" value="LigA"/>
    <property type="match status" value="1"/>
</dbReference>
<keyword evidence="2" id="KW-0560">Oxidoreductase</keyword>
<dbReference type="RefSeq" id="WP_124081354.1">
    <property type="nucleotide sequence ID" value="NZ_UWPJ01000029.1"/>
</dbReference>
<dbReference type="SUPFAM" id="SSF48076">
    <property type="entry name" value="LigA subunit of an aromatic-ring-opening dioxygenase LigAB"/>
    <property type="match status" value="1"/>
</dbReference>
<sequence>MNPQLEGIEEISGTYAFDLRTSNRTLNINRFFWNMIRADWRERFVADEEGTMTAAGLSEQEKALVRARDWLGLVQYGVNFFVLEKFGRVVKKTNLEIYATMRGETFEAFMQTRQVPDAR</sequence>
<dbReference type="Gene3D" id="1.10.700.10">
    <property type="entry name" value="Dioxygenase LigAB, LigA subunit"/>
    <property type="match status" value="1"/>
</dbReference>
<dbReference type="Proteomes" id="UP000277294">
    <property type="component" value="Unassembled WGS sequence"/>
</dbReference>
<feature type="domain" description="Extradiol ring-cleavage dioxygenase LigAB LigA subunit" evidence="1">
    <location>
        <begin position="28"/>
        <end position="114"/>
    </location>
</feature>
<organism evidence="2 3">
    <name type="scientific">Pigmentiphaga humi</name>
    <dbReference type="NCBI Taxonomy" id="2478468"/>
    <lineage>
        <taxon>Bacteria</taxon>
        <taxon>Pseudomonadati</taxon>
        <taxon>Pseudomonadota</taxon>
        <taxon>Betaproteobacteria</taxon>
        <taxon>Burkholderiales</taxon>
        <taxon>Alcaligenaceae</taxon>
        <taxon>Pigmentiphaga</taxon>
    </lineage>
</organism>
<keyword evidence="3" id="KW-1185">Reference proteome</keyword>
<evidence type="ECO:0000259" key="1">
    <source>
        <dbReference type="Pfam" id="PF07746"/>
    </source>
</evidence>
<evidence type="ECO:0000313" key="3">
    <source>
        <dbReference type="Proteomes" id="UP000277294"/>
    </source>
</evidence>
<dbReference type="EMBL" id="UWPJ01000029">
    <property type="protein sequence ID" value="VCU71768.1"/>
    <property type="molecule type" value="Genomic_DNA"/>
</dbReference>
<dbReference type="InterPro" id="IPR036622">
    <property type="entry name" value="LigA_sf"/>
</dbReference>
<dbReference type="InterPro" id="IPR011986">
    <property type="entry name" value="Xdiol_dOase_LigA"/>
</dbReference>
<accession>A0A3P4B7W1</accession>
<dbReference type="GO" id="GO:0036238">
    <property type="term" value="F:gallate dioxygenase activity"/>
    <property type="evidence" value="ECO:0007669"/>
    <property type="project" value="UniProtKB-EC"/>
</dbReference>
<name>A0A3P4B7W1_9BURK</name>
<dbReference type="AlphaFoldDB" id="A0A3P4B7W1"/>
<evidence type="ECO:0000313" key="2">
    <source>
        <dbReference type="EMBL" id="VCU71768.1"/>
    </source>
</evidence>
<gene>
    <name evidence="2" type="primary">galA_3</name>
    <name evidence="2" type="ORF">PIGHUM_03858</name>
</gene>
<protein>
    <submittedName>
        <fullName evidence="2">Gallate dioxygenase</fullName>
        <ecNumber evidence="2">1.13.11.57</ecNumber>
    </submittedName>
</protein>
<proteinExistence type="predicted"/>
<dbReference type="OrthoDB" id="8689253at2"/>
<keyword evidence="2" id="KW-0223">Dioxygenase</keyword>
<reference evidence="2 3" key="1">
    <citation type="submission" date="2018-10" db="EMBL/GenBank/DDBJ databases">
        <authorList>
            <person name="Criscuolo A."/>
        </authorList>
    </citation>
    <scope>NUCLEOTIDE SEQUENCE [LARGE SCALE GENOMIC DNA]</scope>
    <source>
        <strain evidence="2">DnA1</strain>
    </source>
</reference>
<dbReference type="EC" id="1.13.11.57" evidence="2"/>